<dbReference type="InterPro" id="IPR012617">
    <property type="entry name" value="AATF_C"/>
</dbReference>
<reference evidence="6 7" key="1">
    <citation type="submission" date="2014-04" db="EMBL/GenBank/DDBJ databases">
        <authorList>
            <consortium name="DOE Joint Genome Institute"/>
            <person name="Kuo A."/>
            <person name="Kohler A."/>
            <person name="Nagy L.G."/>
            <person name="Floudas D."/>
            <person name="Copeland A."/>
            <person name="Barry K.W."/>
            <person name="Cichocki N."/>
            <person name="Veneault-Fourrey C."/>
            <person name="LaButti K."/>
            <person name="Lindquist E.A."/>
            <person name="Lipzen A."/>
            <person name="Lundell T."/>
            <person name="Morin E."/>
            <person name="Murat C."/>
            <person name="Sun H."/>
            <person name="Tunlid A."/>
            <person name="Henrissat B."/>
            <person name="Grigoriev I.V."/>
            <person name="Hibbett D.S."/>
            <person name="Martin F."/>
            <person name="Nordberg H.P."/>
            <person name="Cantor M.N."/>
            <person name="Hua S.X."/>
        </authorList>
    </citation>
    <scope>NUCLEOTIDE SEQUENCE [LARGE SCALE GENOMIC DNA]</scope>
    <source>
        <strain evidence="6 7">LaAM-08-1</strain>
    </source>
</reference>
<feature type="compositionally biased region" description="Acidic residues" evidence="3">
    <location>
        <begin position="93"/>
        <end position="121"/>
    </location>
</feature>
<evidence type="ECO:0000256" key="3">
    <source>
        <dbReference type="SAM" id="MobiDB-lite"/>
    </source>
</evidence>
<evidence type="ECO:0000259" key="4">
    <source>
        <dbReference type="Pfam" id="PF08164"/>
    </source>
</evidence>
<protein>
    <recommendedName>
        <fullName evidence="2">Protein BFR2</fullName>
    </recommendedName>
</protein>
<evidence type="ECO:0000313" key="6">
    <source>
        <dbReference type="EMBL" id="KIK07775.1"/>
    </source>
</evidence>
<evidence type="ECO:0000313" key="7">
    <source>
        <dbReference type="Proteomes" id="UP000054477"/>
    </source>
</evidence>
<dbReference type="AlphaFoldDB" id="A0A0C9X6F2"/>
<dbReference type="Proteomes" id="UP000054477">
    <property type="component" value="Unassembled WGS sequence"/>
</dbReference>
<dbReference type="InterPro" id="IPR039223">
    <property type="entry name" value="AATF/Bfr2"/>
</dbReference>
<dbReference type="Pfam" id="PF13339">
    <property type="entry name" value="AATF-Che1"/>
    <property type="match status" value="1"/>
</dbReference>
<keyword evidence="7" id="KW-1185">Reference proteome</keyword>
<gene>
    <name evidence="6" type="ORF">K443DRAFT_150324</name>
</gene>
<proteinExistence type="inferred from homology"/>
<comment type="similarity">
    <text evidence="1">Belongs to the AATF family.</text>
</comment>
<evidence type="ECO:0000256" key="2">
    <source>
        <dbReference type="ARBA" id="ARBA00013850"/>
    </source>
</evidence>
<feature type="region of interest" description="Disordered" evidence="3">
    <location>
        <begin position="17"/>
        <end position="36"/>
    </location>
</feature>
<feature type="region of interest" description="Disordered" evidence="3">
    <location>
        <begin position="66"/>
        <end position="180"/>
    </location>
</feature>
<organism evidence="6 7">
    <name type="scientific">Laccaria amethystina LaAM-08-1</name>
    <dbReference type="NCBI Taxonomy" id="1095629"/>
    <lineage>
        <taxon>Eukaryota</taxon>
        <taxon>Fungi</taxon>
        <taxon>Dikarya</taxon>
        <taxon>Basidiomycota</taxon>
        <taxon>Agaricomycotina</taxon>
        <taxon>Agaricomycetes</taxon>
        <taxon>Agaricomycetidae</taxon>
        <taxon>Agaricales</taxon>
        <taxon>Agaricineae</taxon>
        <taxon>Hydnangiaceae</taxon>
        <taxon>Laccaria</taxon>
    </lineage>
</organism>
<dbReference type="InterPro" id="IPR025160">
    <property type="entry name" value="AATF"/>
</dbReference>
<dbReference type="GO" id="GO:0005730">
    <property type="term" value="C:nucleolus"/>
    <property type="evidence" value="ECO:0007669"/>
    <property type="project" value="TreeGrafter"/>
</dbReference>
<dbReference type="EMBL" id="KN838545">
    <property type="protein sequence ID" value="KIK07775.1"/>
    <property type="molecule type" value="Genomic_DNA"/>
</dbReference>
<accession>A0A0C9X6F2</accession>
<feature type="domain" description="AATF leucine zipper-containing" evidence="5">
    <location>
        <begin position="178"/>
        <end position="310"/>
    </location>
</feature>
<dbReference type="STRING" id="1095629.A0A0C9X6F2"/>
<dbReference type="PANTHER" id="PTHR15565:SF0">
    <property type="entry name" value="PROTEIN AATF"/>
    <property type="match status" value="1"/>
</dbReference>
<evidence type="ECO:0000259" key="5">
    <source>
        <dbReference type="Pfam" id="PF13339"/>
    </source>
</evidence>
<dbReference type="PANTHER" id="PTHR15565">
    <property type="entry name" value="AATF PROTEIN APOPTOSIS ANTAGONIZING TRANSCRIPTION FACTOR"/>
    <property type="match status" value="1"/>
</dbReference>
<dbReference type="GO" id="GO:0000462">
    <property type="term" value="P:maturation of SSU-rRNA from tricistronic rRNA transcript (SSU-rRNA, 5.8S rRNA, LSU-rRNA)"/>
    <property type="evidence" value="ECO:0007669"/>
    <property type="project" value="TreeGrafter"/>
</dbReference>
<name>A0A0C9X6F2_9AGAR</name>
<reference evidence="7" key="2">
    <citation type="submission" date="2015-01" db="EMBL/GenBank/DDBJ databases">
        <title>Evolutionary Origins and Diversification of the Mycorrhizal Mutualists.</title>
        <authorList>
            <consortium name="DOE Joint Genome Institute"/>
            <consortium name="Mycorrhizal Genomics Consortium"/>
            <person name="Kohler A."/>
            <person name="Kuo A."/>
            <person name="Nagy L.G."/>
            <person name="Floudas D."/>
            <person name="Copeland A."/>
            <person name="Barry K.W."/>
            <person name="Cichocki N."/>
            <person name="Veneault-Fourrey C."/>
            <person name="LaButti K."/>
            <person name="Lindquist E.A."/>
            <person name="Lipzen A."/>
            <person name="Lundell T."/>
            <person name="Morin E."/>
            <person name="Murat C."/>
            <person name="Riley R."/>
            <person name="Ohm R."/>
            <person name="Sun H."/>
            <person name="Tunlid A."/>
            <person name="Henrissat B."/>
            <person name="Grigoriev I.V."/>
            <person name="Hibbett D.S."/>
            <person name="Martin F."/>
        </authorList>
    </citation>
    <scope>NUCLEOTIDE SEQUENCE [LARGE SCALE GENOMIC DNA]</scope>
    <source>
        <strain evidence="7">LaAM-08-1</strain>
    </source>
</reference>
<dbReference type="OrthoDB" id="5783963at2759"/>
<dbReference type="Pfam" id="PF08164">
    <property type="entry name" value="TRAUB"/>
    <property type="match status" value="1"/>
</dbReference>
<dbReference type="HOGENOM" id="CLU_018299_2_1_1"/>
<sequence length="499" mass="55190">MAAGRLSLARQIAQLEEAAPVDFDPEDVQSHGVERVDQMDVDVSAAREHYVEVGPSALRNLQASIANPKYDGMRTSRKQLMKDSDLEGSNGGEDFDEEEEEGGGEDSDNDEHDGEVDGGVEDSEKGENEDEEVQSGSEGGADEEVSEPESPQTSRKRSKSPEAVEDMTSAMKIKREEDRKKGKAVAKQIALWDTLLDTRIRLQKAVVASNNLPRPSQMEELLQLPACREALNKVLEESLLLADDLFDLEERLLTTNEIITPPARKRRKLESSDSPADYATSVFESSEATATLEAAFHPYLIQTLSKWSSKIQAVAPSVLLPSNRGAFLKGSQNIKSAVQLVDETLAEHEKLVEKTQVRRGKSARIGAVLEDSEDQARGDVEIFDDTDFYQKLLRDVIDSRGGGEGADDWLVQQKQKKAKKKVDTKASKGRKLRYEVHEKLQNFMVPVPSGVAWHEEQIDELFGSLLGKGFDHAGINGDEVVEHTVELDETLKSGFRVFG</sequence>
<evidence type="ECO:0000256" key="1">
    <source>
        <dbReference type="ARBA" id="ARBA00008966"/>
    </source>
</evidence>
<feature type="domain" description="Apoptosis-antagonizing transcription factor C-terminal" evidence="4">
    <location>
        <begin position="389"/>
        <end position="466"/>
    </location>
</feature>